<dbReference type="KEGG" id="mpec:B9O19_01943"/>
<dbReference type="GeneID" id="98063322"/>
<accession>A0A2K9P4D8</accession>
<keyword evidence="3" id="KW-1185">Reference proteome</keyword>
<dbReference type="RefSeq" id="WP_102366234.1">
    <property type="nucleotide sequence ID" value="NZ_CP020991.1"/>
</dbReference>
<reference evidence="2 3" key="1">
    <citation type="submission" date="2017-04" db="EMBL/GenBank/DDBJ databases">
        <title>Monoglobus pectinilyticus 14 draft genome.</title>
        <authorList>
            <person name="Kim C."/>
            <person name="Rosendale D.I."/>
            <person name="Kelly W.J."/>
            <person name="Tannock G.W."/>
            <person name="Patchett M.L."/>
            <person name="Jordens J.Z."/>
        </authorList>
    </citation>
    <scope>NUCLEOTIDE SEQUENCE [LARGE SCALE GENOMIC DNA]</scope>
    <source>
        <strain evidence="2 3">14</strain>
    </source>
</reference>
<keyword evidence="1" id="KW-0812">Transmembrane</keyword>
<feature type="transmembrane region" description="Helical" evidence="1">
    <location>
        <begin position="12"/>
        <end position="36"/>
    </location>
</feature>
<feature type="transmembrane region" description="Helical" evidence="1">
    <location>
        <begin position="107"/>
        <end position="128"/>
    </location>
</feature>
<evidence type="ECO:0000256" key="1">
    <source>
        <dbReference type="SAM" id="Phobius"/>
    </source>
</evidence>
<protein>
    <submittedName>
        <fullName evidence="2">Niacin transporter NiaX</fullName>
    </submittedName>
</protein>
<evidence type="ECO:0000313" key="3">
    <source>
        <dbReference type="Proteomes" id="UP000235589"/>
    </source>
</evidence>
<name>A0A2K9P4D8_9FIRM</name>
<sequence>MRTKLKTKDLVISALLIAIGILIPMIFTGPPFRIVVGPYSATLMAHVPVIIAMFISPWTAVFTAVGTTIGFFFTAPLVVAVRAASHIVFAIMGAYMLKKGMNLTVTGLATGVVHAVFEGIVVLIFFAVGASTSSSYSNLAMMWITIGGTFAHHIVDYVIAVIVGSALSRAHMIPSLPPIWGKKQLAK</sequence>
<proteinExistence type="predicted"/>
<dbReference type="Proteomes" id="UP000235589">
    <property type="component" value="Chromosome"/>
</dbReference>
<evidence type="ECO:0000313" key="2">
    <source>
        <dbReference type="EMBL" id="AUO20090.1"/>
    </source>
</evidence>
<organism evidence="2 3">
    <name type="scientific">Monoglobus pectinilyticus</name>
    <dbReference type="NCBI Taxonomy" id="1981510"/>
    <lineage>
        <taxon>Bacteria</taxon>
        <taxon>Bacillati</taxon>
        <taxon>Bacillota</taxon>
        <taxon>Clostridia</taxon>
        <taxon>Monoglobales</taxon>
        <taxon>Monoglobaceae</taxon>
        <taxon>Monoglobus</taxon>
    </lineage>
</organism>
<dbReference type="EMBL" id="CP020991">
    <property type="protein sequence ID" value="AUO20090.1"/>
    <property type="molecule type" value="Genomic_DNA"/>
</dbReference>
<feature type="transmembrane region" description="Helical" evidence="1">
    <location>
        <begin position="71"/>
        <end position="95"/>
    </location>
</feature>
<dbReference type="OrthoDB" id="1631895at2"/>
<dbReference type="AlphaFoldDB" id="A0A2K9P4D8"/>
<keyword evidence="1" id="KW-0472">Membrane</keyword>
<feature type="transmembrane region" description="Helical" evidence="1">
    <location>
        <begin position="43"/>
        <end position="65"/>
    </location>
</feature>
<keyword evidence="1" id="KW-1133">Transmembrane helix</keyword>
<feature type="transmembrane region" description="Helical" evidence="1">
    <location>
        <begin position="140"/>
        <end position="167"/>
    </location>
</feature>
<gene>
    <name evidence="2" type="primary">niaX</name>
    <name evidence="2" type="ORF">B9O19_01943</name>
</gene>